<dbReference type="PANTHER" id="PTHR30582:SF33">
    <property type="entry name" value="EXPORTED PROTEIN"/>
    <property type="match status" value="1"/>
</dbReference>
<dbReference type="GO" id="GO:0071972">
    <property type="term" value="F:peptidoglycan L,D-transpeptidase activity"/>
    <property type="evidence" value="ECO:0007669"/>
    <property type="project" value="TreeGrafter"/>
</dbReference>
<dbReference type="Gene3D" id="2.40.440.10">
    <property type="entry name" value="L,D-transpeptidase catalytic domain-like"/>
    <property type="match status" value="1"/>
</dbReference>
<dbReference type="GO" id="GO:0071555">
    <property type="term" value="P:cell wall organization"/>
    <property type="evidence" value="ECO:0007669"/>
    <property type="project" value="UniProtKB-UniRule"/>
</dbReference>
<keyword evidence="10" id="KW-1185">Reference proteome</keyword>
<dbReference type="PROSITE" id="PS52029">
    <property type="entry name" value="LD_TPASE"/>
    <property type="match status" value="1"/>
</dbReference>
<dbReference type="GO" id="GO:0008360">
    <property type="term" value="P:regulation of cell shape"/>
    <property type="evidence" value="ECO:0007669"/>
    <property type="project" value="UniProtKB-UniRule"/>
</dbReference>
<sequence>MRTERNEQETVKKDEKKNRRKKKIAGGILAVVLVIGGFAAYRISTVKEFPNNAKVDEVSVGGLTVREAEEKINREANKVELKEDDRDAVTVKTQFKYEIKDTLKNRQALSVVDPRNYMGSGANYTVPLKVIGGEKETAKRIRKAIPDHKGTVETKDAYIDYETMRIVREVQGDTLDVEALTKDVAENREQSPNEIVFTFKSKDYIATPKVKFDDLQKELKFAKYYLADGLTLRADSGDTVKITPKQLSKVILYTEDGPEYSEEGAQKVAKELAKNYSQDVYTVETEEGAKSLINYGIKSSVDEKKTAESILKAAKSKEKGILYLKASNQDLSTRVEVSISGQKVYYVQNGKVKLKTSVVTGGPNHATPRGIFRLAYKERNVTLKGSNGDGTDYASKVSYWMPFNGGIGLHDAPWRSSFGGSIYQSGGSHGCVNMPPAKAKQLFGYIDAGTLIYVYD</sequence>
<comment type="caution">
    <text evidence="9">The sequence shown here is derived from an EMBL/GenBank/DDBJ whole genome shotgun (WGS) entry which is preliminary data.</text>
</comment>
<dbReference type="GO" id="GO:0018104">
    <property type="term" value="P:peptidoglycan-protein cross-linking"/>
    <property type="evidence" value="ECO:0007669"/>
    <property type="project" value="TreeGrafter"/>
</dbReference>
<dbReference type="SUPFAM" id="SSF141523">
    <property type="entry name" value="L,D-transpeptidase catalytic domain-like"/>
    <property type="match status" value="1"/>
</dbReference>
<organism evidence="9 10">
    <name type="scientific">Mogibacterium kristiansenii</name>
    <dbReference type="NCBI Taxonomy" id="2606708"/>
    <lineage>
        <taxon>Bacteria</taxon>
        <taxon>Bacillati</taxon>
        <taxon>Bacillota</taxon>
        <taxon>Clostridia</taxon>
        <taxon>Peptostreptococcales</taxon>
        <taxon>Anaerovoracaceae</taxon>
        <taxon>Mogibacterium</taxon>
    </lineage>
</organism>
<protein>
    <submittedName>
        <fullName evidence="9">L,D-transpeptidase family protein</fullName>
    </submittedName>
</protein>
<dbReference type="UniPathway" id="UPA00219"/>
<evidence type="ECO:0000259" key="8">
    <source>
        <dbReference type="PROSITE" id="PS52029"/>
    </source>
</evidence>
<evidence type="ECO:0000256" key="5">
    <source>
        <dbReference type="ARBA" id="ARBA00023316"/>
    </source>
</evidence>
<evidence type="ECO:0000256" key="7">
    <source>
        <dbReference type="SAM" id="Phobius"/>
    </source>
</evidence>
<dbReference type="CDD" id="cd16913">
    <property type="entry name" value="YkuD_like"/>
    <property type="match status" value="1"/>
</dbReference>
<evidence type="ECO:0000256" key="6">
    <source>
        <dbReference type="PROSITE-ProRule" id="PRU01373"/>
    </source>
</evidence>
<dbReference type="GO" id="GO:0016740">
    <property type="term" value="F:transferase activity"/>
    <property type="evidence" value="ECO:0007669"/>
    <property type="project" value="UniProtKB-KW"/>
</dbReference>
<keyword evidence="2" id="KW-0808">Transferase</keyword>
<keyword evidence="5 6" id="KW-0961">Cell wall biogenesis/degradation</keyword>
<feature type="active site" description="Nucleophile" evidence="6">
    <location>
        <position position="431"/>
    </location>
</feature>
<dbReference type="AlphaFoldDB" id="A0A6N7X5H1"/>
<reference evidence="9 10" key="1">
    <citation type="submission" date="2019-08" db="EMBL/GenBank/DDBJ databases">
        <title>In-depth cultivation of the pig gut microbiome towards novel bacterial diversity and tailored functional studies.</title>
        <authorList>
            <person name="Wylensek D."/>
            <person name="Hitch T.C.A."/>
            <person name="Clavel T."/>
        </authorList>
    </citation>
    <scope>NUCLEOTIDE SEQUENCE [LARGE SCALE GENOMIC DNA]</scope>
    <source>
        <strain evidence="9 10">WCA-MUC-591-APC-4B</strain>
    </source>
</reference>
<dbReference type="Proteomes" id="UP000469424">
    <property type="component" value="Unassembled WGS sequence"/>
</dbReference>
<keyword evidence="7" id="KW-0812">Transmembrane</keyword>
<dbReference type="EMBL" id="VUNA01000008">
    <property type="protein sequence ID" value="MST70770.1"/>
    <property type="molecule type" value="Genomic_DNA"/>
</dbReference>
<gene>
    <name evidence="9" type="ORF">FYJ65_05375</name>
</gene>
<evidence type="ECO:0000313" key="9">
    <source>
        <dbReference type="EMBL" id="MST70770.1"/>
    </source>
</evidence>
<evidence type="ECO:0000256" key="3">
    <source>
        <dbReference type="ARBA" id="ARBA00022960"/>
    </source>
</evidence>
<evidence type="ECO:0000313" key="10">
    <source>
        <dbReference type="Proteomes" id="UP000469424"/>
    </source>
</evidence>
<feature type="active site" description="Proton donor/acceptor" evidence="6">
    <location>
        <position position="410"/>
    </location>
</feature>
<dbReference type="InterPro" id="IPR038063">
    <property type="entry name" value="Transpep_catalytic_dom"/>
</dbReference>
<dbReference type="PANTHER" id="PTHR30582">
    <property type="entry name" value="L,D-TRANSPEPTIDASE"/>
    <property type="match status" value="1"/>
</dbReference>
<comment type="pathway">
    <text evidence="1 6">Cell wall biogenesis; peptidoglycan biosynthesis.</text>
</comment>
<keyword evidence="7" id="KW-1133">Transmembrane helix</keyword>
<keyword evidence="3 6" id="KW-0133">Cell shape</keyword>
<name>A0A6N7X5H1_9FIRM</name>
<evidence type="ECO:0000256" key="4">
    <source>
        <dbReference type="ARBA" id="ARBA00022984"/>
    </source>
</evidence>
<evidence type="ECO:0000256" key="1">
    <source>
        <dbReference type="ARBA" id="ARBA00004752"/>
    </source>
</evidence>
<keyword evidence="4 6" id="KW-0573">Peptidoglycan synthesis</keyword>
<dbReference type="InterPro" id="IPR050979">
    <property type="entry name" value="LD-transpeptidase"/>
</dbReference>
<dbReference type="Pfam" id="PF03734">
    <property type="entry name" value="YkuD"/>
    <property type="match status" value="1"/>
</dbReference>
<keyword evidence="7" id="KW-0472">Membrane</keyword>
<feature type="transmembrane region" description="Helical" evidence="7">
    <location>
        <begin position="24"/>
        <end position="43"/>
    </location>
</feature>
<dbReference type="GO" id="GO:0005576">
    <property type="term" value="C:extracellular region"/>
    <property type="evidence" value="ECO:0007669"/>
    <property type="project" value="TreeGrafter"/>
</dbReference>
<feature type="domain" description="L,D-TPase catalytic" evidence="8">
    <location>
        <begin position="333"/>
        <end position="455"/>
    </location>
</feature>
<proteinExistence type="predicted"/>
<dbReference type="InterPro" id="IPR005490">
    <property type="entry name" value="LD_TPept_cat_dom"/>
</dbReference>
<accession>A0A6N7X5H1</accession>
<evidence type="ECO:0000256" key="2">
    <source>
        <dbReference type="ARBA" id="ARBA00022679"/>
    </source>
</evidence>